<protein>
    <submittedName>
        <fullName evidence="8">RNA polymerase sigma factor</fullName>
    </submittedName>
</protein>
<comment type="caution">
    <text evidence="8">The sequence shown here is derived from an EMBL/GenBank/DDBJ whole genome shotgun (WGS) entry which is preliminary data.</text>
</comment>
<name>A0ABW6SBY3_9NOCA</name>
<evidence type="ECO:0000256" key="3">
    <source>
        <dbReference type="ARBA" id="ARBA00023082"/>
    </source>
</evidence>
<evidence type="ECO:0000313" key="9">
    <source>
        <dbReference type="Proteomes" id="UP001601992"/>
    </source>
</evidence>
<keyword evidence="9" id="KW-1185">Reference proteome</keyword>
<keyword evidence="3" id="KW-0731">Sigma factor</keyword>
<dbReference type="InterPro" id="IPR013325">
    <property type="entry name" value="RNA_pol_sigma_r2"/>
</dbReference>
<dbReference type="Pfam" id="PF08281">
    <property type="entry name" value="Sigma70_r4_2"/>
    <property type="match status" value="1"/>
</dbReference>
<dbReference type="InterPro" id="IPR039425">
    <property type="entry name" value="RNA_pol_sigma-70-like"/>
</dbReference>
<proteinExistence type="inferred from homology"/>
<dbReference type="InterPro" id="IPR014284">
    <property type="entry name" value="RNA_pol_sigma-70_dom"/>
</dbReference>
<dbReference type="SUPFAM" id="SSF88659">
    <property type="entry name" value="Sigma3 and sigma4 domains of RNA polymerase sigma factors"/>
    <property type="match status" value="1"/>
</dbReference>
<dbReference type="InterPro" id="IPR036388">
    <property type="entry name" value="WH-like_DNA-bd_sf"/>
</dbReference>
<dbReference type="InterPro" id="IPR013324">
    <property type="entry name" value="RNA_pol_sigma_r3/r4-like"/>
</dbReference>
<keyword evidence="2" id="KW-0805">Transcription regulation</keyword>
<comment type="similarity">
    <text evidence="1">Belongs to the sigma-70 factor family. ECF subfamily.</text>
</comment>
<evidence type="ECO:0000256" key="1">
    <source>
        <dbReference type="ARBA" id="ARBA00010641"/>
    </source>
</evidence>
<dbReference type="NCBIfam" id="TIGR02937">
    <property type="entry name" value="sigma70-ECF"/>
    <property type="match status" value="1"/>
</dbReference>
<dbReference type="PANTHER" id="PTHR43133">
    <property type="entry name" value="RNA POLYMERASE ECF-TYPE SIGMA FACTO"/>
    <property type="match status" value="1"/>
</dbReference>
<feature type="domain" description="RNA polymerase sigma-70 region 2" evidence="6">
    <location>
        <begin position="9"/>
        <end position="74"/>
    </location>
</feature>
<evidence type="ECO:0000256" key="2">
    <source>
        <dbReference type="ARBA" id="ARBA00023015"/>
    </source>
</evidence>
<evidence type="ECO:0000313" key="8">
    <source>
        <dbReference type="EMBL" id="MFF3573744.1"/>
    </source>
</evidence>
<evidence type="ECO:0000256" key="4">
    <source>
        <dbReference type="ARBA" id="ARBA00023125"/>
    </source>
</evidence>
<dbReference type="InterPro" id="IPR007627">
    <property type="entry name" value="RNA_pol_sigma70_r2"/>
</dbReference>
<gene>
    <name evidence="8" type="ORF">ACFYXQ_38910</name>
</gene>
<dbReference type="EMBL" id="JBIAQY010000021">
    <property type="protein sequence ID" value="MFF3573744.1"/>
    <property type="molecule type" value="Genomic_DNA"/>
</dbReference>
<evidence type="ECO:0000259" key="6">
    <source>
        <dbReference type="Pfam" id="PF04542"/>
    </source>
</evidence>
<reference evidence="8 9" key="1">
    <citation type="submission" date="2024-10" db="EMBL/GenBank/DDBJ databases">
        <title>The Natural Products Discovery Center: Release of the First 8490 Sequenced Strains for Exploring Actinobacteria Biosynthetic Diversity.</title>
        <authorList>
            <person name="Kalkreuter E."/>
            <person name="Kautsar S.A."/>
            <person name="Yang D."/>
            <person name="Bader C.D."/>
            <person name="Teijaro C.N."/>
            <person name="Fluegel L."/>
            <person name="Davis C.M."/>
            <person name="Simpson J.R."/>
            <person name="Lauterbach L."/>
            <person name="Steele A.D."/>
            <person name="Gui C."/>
            <person name="Meng S."/>
            <person name="Li G."/>
            <person name="Viehrig K."/>
            <person name="Ye F."/>
            <person name="Su P."/>
            <person name="Kiefer A.F."/>
            <person name="Nichols A."/>
            <person name="Cepeda A.J."/>
            <person name="Yan W."/>
            <person name="Fan B."/>
            <person name="Jiang Y."/>
            <person name="Adhikari A."/>
            <person name="Zheng C.-J."/>
            <person name="Schuster L."/>
            <person name="Cowan T.M."/>
            <person name="Smanski M.J."/>
            <person name="Chevrette M.G."/>
            <person name="De Carvalho L.P.S."/>
            <person name="Shen B."/>
        </authorList>
    </citation>
    <scope>NUCLEOTIDE SEQUENCE [LARGE SCALE GENOMIC DNA]</scope>
    <source>
        <strain evidence="8 9">NPDC002593</strain>
    </source>
</reference>
<sequence>MRPPFEAIVTEHGPTVLRVCRAVVGVHDAEDAWSETFLAAMRAYPDLPESANVEAWLVTIAHRKAIDMVRAAGRNPLPVDELPEEHSGHGVVGADETGVWAAVAALPDKQRQAIAYHYVAGLSYAEIAQILGGTTDAARRAAADGVKNLRRTYPGATLKGVTR</sequence>
<dbReference type="InterPro" id="IPR013249">
    <property type="entry name" value="RNA_pol_sigma70_r4_t2"/>
</dbReference>
<dbReference type="RefSeq" id="WP_373282028.1">
    <property type="nucleotide sequence ID" value="NZ_JBIAQY010000021.1"/>
</dbReference>
<dbReference type="Gene3D" id="1.10.1740.10">
    <property type="match status" value="1"/>
</dbReference>
<keyword evidence="4" id="KW-0238">DNA-binding</keyword>
<dbReference type="Proteomes" id="UP001601992">
    <property type="component" value="Unassembled WGS sequence"/>
</dbReference>
<keyword evidence="5" id="KW-0804">Transcription</keyword>
<feature type="domain" description="RNA polymerase sigma factor 70 region 4 type 2" evidence="7">
    <location>
        <begin position="100"/>
        <end position="147"/>
    </location>
</feature>
<accession>A0ABW6SBY3</accession>
<dbReference type="Gene3D" id="1.10.10.10">
    <property type="entry name" value="Winged helix-like DNA-binding domain superfamily/Winged helix DNA-binding domain"/>
    <property type="match status" value="1"/>
</dbReference>
<dbReference type="SUPFAM" id="SSF88946">
    <property type="entry name" value="Sigma2 domain of RNA polymerase sigma factors"/>
    <property type="match status" value="1"/>
</dbReference>
<evidence type="ECO:0000259" key="7">
    <source>
        <dbReference type="Pfam" id="PF08281"/>
    </source>
</evidence>
<dbReference type="PANTHER" id="PTHR43133:SF8">
    <property type="entry name" value="RNA POLYMERASE SIGMA FACTOR HI_1459-RELATED"/>
    <property type="match status" value="1"/>
</dbReference>
<organism evidence="8 9">
    <name type="scientific">Nocardia jiangxiensis</name>
    <dbReference type="NCBI Taxonomy" id="282685"/>
    <lineage>
        <taxon>Bacteria</taxon>
        <taxon>Bacillati</taxon>
        <taxon>Actinomycetota</taxon>
        <taxon>Actinomycetes</taxon>
        <taxon>Mycobacteriales</taxon>
        <taxon>Nocardiaceae</taxon>
        <taxon>Nocardia</taxon>
    </lineage>
</organism>
<dbReference type="Pfam" id="PF04542">
    <property type="entry name" value="Sigma70_r2"/>
    <property type="match status" value="1"/>
</dbReference>
<evidence type="ECO:0000256" key="5">
    <source>
        <dbReference type="ARBA" id="ARBA00023163"/>
    </source>
</evidence>